<dbReference type="Proteomes" id="UP001491310">
    <property type="component" value="Unassembled WGS sequence"/>
</dbReference>
<gene>
    <name evidence="2" type="ORF">WJX75_000511</name>
</gene>
<feature type="compositionally biased region" description="Low complexity" evidence="1">
    <location>
        <begin position="184"/>
        <end position="197"/>
    </location>
</feature>
<proteinExistence type="predicted"/>
<feature type="region of interest" description="Disordered" evidence="1">
    <location>
        <begin position="65"/>
        <end position="113"/>
    </location>
</feature>
<dbReference type="PANTHER" id="PTHR45705:SF1">
    <property type="entry name" value="FI20236P1"/>
    <property type="match status" value="1"/>
</dbReference>
<name>A0ABR2YIP2_9CHLO</name>
<dbReference type="EMBL" id="JALJOT010000010">
    <property type="protein sequence ID" value="KAK9906359.1"/>
    <property type="molecule type" value="Genomic_DNA"/>
</dbReference>
<comment type="caution">
    <text evidence="2">The sequence shown here is derived from an EMBL/GenBank/DDBJ whole genome shotgun (WGS) entry which is preliminary data.</text>
</comment>
<dbReference type="InterPro" id="IPR038508">
    <property type="entry name" value="ArfGAP_dom_sf"/>
</dbReference>
<evidence type="ECO:0000313" key="2">
    <source>
        <dbReference type="EMBL" id="KAK9906359.1"/>
    </source>
</evidence>
<feature type="compositionally biased region" description="Basic and acidic residues" evidence="1">
    <location>
        <begin position="65"/>
        <end position="80"/>
    </location>
</feature>
<dbReference type="InterPro" id="IPR051718">
    <property type="entry name" value="ARF_GTPase-activating"/>
</dbReference>
<dbReference type="PANTHER" id="PTHR45705">
    <property type="entry name" value="FI20236P1"/>
    <property type="match status" value="1"/>
</dbReference>
<protein>
    <recommendedName>
        <fullName evidence="4">Arf-GAP domain-containing protein</fullName>
    </recommendedName>
</protein>
<evidence type="ECO:0008006" key="4">
    <source>
        <dbReference type="Google" id="ProtNLM"/>
    </source>
</evidence>
<organism evidence="2 3">
    <name type="scientific">Coccomyxa subellipsoidea</name>
    <dbReference type="NCBI Taxonomy" id="248742"/>
    <lineage>
        <taxon>Eukaryota</taxon>
        <taxon>Viridiplantae</taxon>
        <taxon>Chlorophyta</taxon>
        <taxon>core chlorophytes</taxon>
        <taxon>Trebouxiophyceae</taxon>
        <taxon>Trebouxiophyceae incertae sedis</taxon>
        <taxon>Coccomyxaceae</taxon>
        <taxon>Coccomyxa</taxon>
    </lineage>
</organism>
<evidence type="ECO:0000256" key="1">
    <source>
        <dbReference type="SAM" id="MobiDB-lite"/>
    </source>
</evidence>
<evidence type="ECO:0000313" key="3">
    <source>
        <dbReference type="Proteomes" id="UP001491310"/>
    </source>
</evidence>
<feature type="region of interest" description="Disordered" evidence="1">
    <location>
        <begin position="341"/>
        <end position="368"/>
    </location>
</feature>
<feature type="region of interest" description="Disordered" evidence="1">
    <location>
        <begin position="155"/>
        <end position="243"/>
    </location>
</feature>
<keyword evidence="3" id="KW-1185">Reference proteome</keyword>
<feature type="compositionally biased region" description="Low complexity" evidence="1">
    <location>
        <begin position="155"/>
        <end position="171"/>
    </location>
</feature>
<sequence length="368" mass="37683">MGNRRANLFWEARLSSGFRRPSEGDMVGLKRFIEEKYRNQAYAARGYSQPPSIENAANHPFLKELEAKEAGGSARPEEAGRTAAAQPSAAPKPSAVAAKPLQPPASTAKPAPVAAPQPAQLFDLLSLHDAPAVSTATPAPAASHDEGWAAFLDASPAPASAAPPAAEAASPTDDHWDAFQGSTSPAAPSAASPADDPFAPKPQASAASRQEPPSSPGDPFAESQGAQQPPPKEPVAAAPAPKKSAADILKMFDAPMQGQPQPGLGGGFPQHGGGMGVPGMMPQHYRGMQGMGGTFQQQQFYPQQAAGGVQGLQPMPILGSTVGLQPGFMSGAALPYGGSAFHQPQMPQLPPSQAPKFASGPSINGSFS</sequence>
<feature type="compositionally biased region" description="Low complexity" evidence="1">
    <location>
        <begin position="234"/>
        <end position="243"/>
    </location>
</feature>
<feature type="compositionally biased region" description="Low complexity" evidence="1">
    <location>
        <begin position="83"/>
        <end position="100"/>
    </location>
</feature>
<reference evidence="2 3" key="1">
    <citation type="journal article" date="2024" name="Nat. Commun.">
        <title>Phylogenomics reveals the evolutionary origins of lichenization in chlorophyte algae.</title>
        <authorList>
            <person name="Puginier C."/>
            <person name="Libourel C."/>
            <person name="Otte J."/>
            <person name="Skaloud P."/>
            <person name="Haon M."/>
            <person name="Grisel S."/>
            <person name="Petersen M."/>
            <person name="Berrin J.G."/>
            <person name="Delaux P.M."/>
            <person name="Dal Grande F."/>
            <person name="Keller J."/>
        </authorList>
    </citation>
    <scope>NUCLEOTIDE SEQUENCE [LARGE SCALE GENOMIC DNA]</scope>
    <source>
        <strain evidence="2 3">SAG 216-7</strain>
    </source>
</reference>
<dbReference type="Gene3D" id="1.10.220.150">
    <property type="entry name" value="Arf GTPase activating protein"/>
    <property type="match status" value="1"/>
</dbReference>
<accession>A0ABR2YIP2</accession>